<accession>A0AA35V670</accession>
<evidence type="ECO:0000256" key="2">
    <source>
        <dbReference type="ARBA" id="ARBA00022771"/>
    </source>
</evidence>
<dbReference type="SMART" id="SM00614">
    <property type="entry name" value="ZnF_BED"/>
    <property type="match status" value="1"/>
</dbReference>
<dbReference type="GO" id="GO:0008270">
    <property type="term" value="F:zinc ion binding"/>
    <property type="evidence" value="ECO:0007669"/>
    <property type="project" value="UniProtKB-KW"/>
</dbReference>
<keyword evidence="1" id="KW-0479">Metal-binding</keyword>
<dbReference type="SUPFAM" id="SSF57667">
    <property type="entry name" value="beta-beta-alpha zinc fingers"/>
    <property type="match status" value="1"/>
</dbReference>
<organism evidence="6 7">
    <name type="scientific">Lactuca saligna</name>
    <name type="common">Willowleaf lettuce</name>
    <dbReference type="NCBI Taxonomy" id="75948"/>
    <lineage>
        <taxon>Eukaryota</taxon>
        <taxon>Viridiplantae</taxon>
        <taxon>Streptophyta</taxon>
        <taxon>Embryophyta</taxon>
        <taxon>Tracheophyta</taxon>
        <taxon>Spermatophyta</taxon>
        <taxon>Magnoliopsida</taxon>
        <taxon>eudicotyledons</taxon>
        <taxon>Gunneridae</taxon>
        <taxon>Pentapetalae</taxon>
        <taxon>asterids</taxon>
        <taxon>campanulids</taxon>
        <taxon>Asterales</taxon>
        <taxon>Asteraceae</taxon>
        <taxon>Cichorioideae</taxon>
        <taxon>Cichorieae</taxon>
        <taxon>Lactucinae</taxon>
        <taxon>Lactuca</taxon>
    </lineage>
</organism>
<evidence type="ECO:0000313" key="6">
    <source>
        <dbReference type="EMBL" id="CAI9260005.1"/>
    </source>
</evidence>
<evidence type="ECO:0000256" key="4">
    <source>
        <dbReference type="PROSITE-ProRule" id="PRU00027"/>
    </source>
</evidence>
<dbReference type="PROSITE" id="PS50808">
    <property type="entry name" value="ZF_BED"/>
    <property type="match status" value="1"/>
</dbReference>
<evidence type="ECO:0000259" key="5">
    <source>
        <dbReference type="PROSITE" id="PS50808"/>
    </source>
</evidence>
<dbReference type="Proteomes" id="UP001177003">
    <property type="component" value="Chromosome 0"/>
</dbReference>
<dbReference type="GO" id="GO:0003677">
    <property type="term" value="F:DNA binding"/>
    <property type="evidence" value="ECO:0007669"/>
    <property type="project" value="InterPro"/>
</dbReference>
<dbReference type="EMBL" id="OX465086">
    <property type="protein sequence ID" value="CAI9260005.1"/>
    <property type="molecule type" value="Genomic_DNA"/>
</dbReference>
<reference evidence="6" key="1">
    <citation type="submission" date="2023-04" db="EMBL/GenBank/DDBJ databases">
        <authorList>
            <person name="Vijverberg K."/>
            <person name="Xiong W."/>
            <person name="Schranz E."/>
        </authorList>
    </citation>
    <scope>NUCLEOTIDE SEQUENCE</scope>
</reference>
<dbReference type="InterPro" id="IPR036236">
    <property type="entry name" value="Znf_C2H2_sf"/>
</dbReference>
<proteinExistence type="predicted"/>
<name>A0AA35V670_LACSI</name>
<gene>
    <name evidence="6" type="ORF">LSALG_LOCUS859</name>
</gene>
<sequence length="188" mass="21187">MSDHVETHGFPIKDHGGSPWYLDVRPCGEPMAFLLKTMGVPRTLGWMKVGPNPDPMDPDPENPEPFNDIFKNRKPGRYIGTGSGSVPGLVPGKVGLEPKNPEIGKWVLSCFFFSRTFMEANLPIQERSTCWQHFDMLWVVENDGVERRQARCKYCFATLKADPSRHGTSSLNKHCRTCAKNPNNIARD</sequence>
<keyword evidence="7" id="KW-1185">Reference proteome</keyword>
<dbReference type="AlphaFoldDB" id="A0AA35V670"/>
<keyword evidence="3" id="KW-0862">Zinc</keyword>
<keyword evidence="2 4" id="KW-0863">Zinc-finger</keyword>
<evidence type="ECO:0000313" key="7">
    <source>
        <dbReference type="Proteomes" id="UP001177003"/>
    </source>
</evidence>
<dbReference type="InterPro" id="IPR003656">
    <property type="entry name" value="Znf_BED"/>
</dbReference>
<protein>
    <recommendedName>
        <fullName evidence="5">BED-type domain-containing protein</fullName>
    </recommendedName>
</protein>
<evidence type="ECO:0000256" key="1">
    <source>
        <dbReference type="ARBA" id="ARBA00022723"/>
    </source>
</evidence>
<feature type="domain" description="BED-type" evidence="5">
    <location>
        <begin position="125"/>
        <end position="185"/>
    </location>
</feature>
<evidence type="ECO:0000256" key="3">
    <source>
        <dbReference type="ARBA" id="ARBA00022833"/>
    </source>
</evidence>